<evidence type="ECO:0000256" key="1">
    <source>
        <dbReference type="SAM" id="Phobius"/>
    </source>
</evidence>
<keyword evidence="1" id="KW-0812">Transmembrane</keyword>
<proteinExistence type="predicted"/>
<feature type="transmembrane region" description="Helical" evidence="1">
    <location>
        <begin position="6"/>
        <end position="24"/>
    </location>
</feature>
<organism evidence="2">
    <name type="scientific">marine sediment metagenome</name>
    <dbReference type="NCBI Taxonomy" id="412755"/>
    <lineage>
        <taxon>unclassified sequences</taxon>
        <taxon>metagenomes</taxon>
        <taxon>ecological metagenomes</taxon>
    </lineage>
</organism>
<gene>
    <name evidence="2" type="ORF">LCGC14_2498690</name>
</gene>
<dbReference type="AlphaFoldDB" id="A0A0F9B389"/>
<dbReference type="EMBL" id="LAZR01039789">
    <property type="protein sequence ID" value="KKL16130.1"/>
    <property type="molecule type" value="Genomic_DNA"/>
</dbReference>
<protein>
    <submittedName>
        <fullName evidence="2">Uncharacterized protein</fullName>
    </submittedName>
</protein>
<sequence length="50" mass="5220">MANNNILPIMLVVGVGIFAVVALAKKEPTPPPPPPPGEFGVSIDSIIERI</sequence>
<comment type="caution">
    <text evidence="2">The sequence shown here is derived from an EMBL/GenBank/DDBJ whole genome shotgun (WGS) entry which is preliminary data.</text>
</comment>
<keyword evidence="1" id="KW-0472">Membrane</keyword>
<name>A0A0F9B389_9ZZZZ</name>
<keyword evidence="1" id="KW-1133">Transmembrane helix</keyword>
<evidence type="ECO:0000313" key="2">
    <source>
        <dbReference type="EMBL" id="KKL16130.1"/>
    </source>
</evidence>
<accession>A0A0F9B389</accession>
<reference evidence="2" key="1">
    <citation type="journal article" date="2015" name="Nature">
        <title>Complex archaea that bridge the gap between prokaryotes and eukaryotes.</title>
        <authorList>
            <person name="Spang A."/>
            <person name="Saw J.H."/>
            <person name="Jorgensen S.L."/>
            <person name="Zaremba-Niedzwiedzka K."/>
            <person name="Martijn J."/>
            <person name="Lind A.E."/>
            <person name="van Eijk R."/>
            <person name="Schleper C."/>
            <person name="Guy L."/>
            <person name="Ettema T.J."/>
        </authorList>
    </citation>
    <scope>NUCLEOTIDE SEQUENCE</scope>
</reference>